<dbReference type="AlphaFoldDB" id="B3FQ59"/>
<dbReference type="InterPro" id="IPR036396">
    <property type="entry name" value="Cyt_P450_sf"/>
</dbReference>
<evidence type="ECO:0000313" key="17">
    <source>
        <dbReference type="EMBL" id="CAH0393984.1"/>
    </source>
</evidence>
<dbReference type="CDD" id="cd11056">
    <property type="entry name" value="CYP6-like"/>
    <property type="match status" value="1"/>
</dbReference>
<keyword evidence="18" id="KW-1185">Reference proteome</keyword>
<dbReference type="EMBL" id="EU344879">
    <property type="protein sequence ID" value="ACA51846.1"/>
    <property type="molecule type" value="mRNA"/>
</dbReference>
<evidence type="ECO:0000256" key="2">
    <source>
        <dbReference type="ARBA" id="ARBA00004174"/>
    </source>
</evidence>
<dbReference type="InterPro" id="IPR050476">
    <property type="entry name" value="Insect_CytP450_Detox"/>
</dbReference>
<name>B3FQ59_BEMTA</name>
<dbReference type="KEGG" id="btab:109039286"/>
<feature type="transmembrane region" description="Helical" evidence="15">
    <location>
        <begin position="13"/>
        <end position="31"/>
    </location>
</feature>
<evidence type="ECO:0000256" key="9">
    <source>
        <dbReference type="ARBA" id="ARBA00023002"/>
    </source>
</evidence>
<dbReference type="Proteomes" id="UP001152759">
    <property type="component" value="Chromosome 8"/>
</dbReference>
<dbReference type="FunFam" id="1.10.630.10:FF:000042">
    <property type="entry name" value="Cytochrome P450"/>
    <property type="match status" value="1"/>
</dbReference>
<proteinExistence type="evidence at transcript level"/>
<sequence length="521" mass="59741">MELLEIVKSAMDTHSVLLIFLSVMVYLLYVYRDKFHYWSKRGVPCQSPAQSIVRTFRLVLRMDSFTDNFYGVYKAFDGHPYVGSLELTKPILVVRDPELARIVLVKSFSSFSGRLKSPDTTLDPLSNHLFTLNGEKWRQVRHKTATAFSTAKLKNMFHSLKDCAREMDAYMERAIGDKGDVEFDALKVMSNYTLEVIGACAMGIKCDSIHDEETEFKRFSRDFFRFDARRMIFTLLDLLHPKLPVLLKWKAVRPEVENFFREAIKEAASLKESEAAARTDFLQILIDFQKSEKASKTDAGNDTELVFTDNIIGGVIGSFFSAGYEPTAAALTFCLYELARNPQVQAKLHEEILAVKEKLGDDIEYETLKEFKYANQVIDETLRLYPASGILVRTCTEPFKLPDSDVVIEKGTKVFVSSYGLQTDPRYFPEPEKFDPERFSEENKEKILPGTYLPFGDGPRLCIAMRLALMDVKMMMVRLVSKYEIHTTPKTPKKITFDTNSFTVQPAEKVWLRFRRRASTP</sequence>
<evidence type="ECO:0000256" key="11">
    <source>
        <dbReference type="ARBA" id="ARBA00023033"/>
    </source>
</evidence>
<keyword evidence="6 13" id="KW-0479">Metal-binding</keyword>
<comment type="similarity">
    <text evidence="4 14">Belongs to the cytochrome P450 family.</text>
</comment>
<keyword evidence="7" id="KW-0256">Endoplasmic reticulum</keyword>
<dbReference type="PRINTS" id="PR00385">
    <property type="entry name" value="P450"/>
</dbReference>
<organism evidence="16">
    <name type="scientific">Bemisia tabaci</name>
    <name type="common">Sweetpotato whitefly</name>
    <name type="synonym">Aleurodes tabaci</name>
    <dbReference type="NCBI Taxonomy" id="7038"/>
    <lineage>
        <taxon>Eukaryota</taxon>
        <taxon>Metazoa</taxon>
        <taxon>Ecdysozoa</taxon>
        <taxon>Arthropoda</taxon>
        <taxon>Hexapoda</taxon>
        <taxon>Insecta</taxon>
        <taxon>Pterygota</taxon>
        <taxon>Neoptera</taxon>
        <taxon>Paraneoptera</taxon>
        <taxon>Hemiptera</taxon>
        <taxon>Sternorrhyncha</taxon>
        <taxon>Aleyrodoidea</taxon>
        <taxon>Aleyrodidae</taxon>
        <taxon>Aleyrodinae</taxon>
        <taxon>Bemisia</taxon>
    </lineage>
</organism>
<reference evidence="17" key="2">
    <citation type="submission" date="2021-12" db="EMBL/GenBank/DDBJ databases">
        <authorList>
            <person name="King R."/>
        </authorList>
    </citation>
    <scope>NUCLEOTIDE SEQUENCE</scope>
</reference>
<evidence type="ECO:0000256" key="12">
    <source>
        <dbReference type="ARBA" id="ARBA00023136"/>
    </source>
</evidence>
<dbReference type="PRINTS" id="PR00463">
    <property type="entry name" value="EP450I"/>
</dbReference>
<evidence type="ECO:0000256" key="4">
    <source>
        <dbReference type="ARBA" id="ARBA00010617"/>
    </source>
</evidence>
<dbReference type="InterPro" id="IPR017972">
    <property type="entry name" value="Cyt_P450_CS"/>
</dbReference>
<reference evidence="16" key="1">
    <citation type="journal article" date="2008" name="Insect Biochem. Mol. Biol.">
        <title>Over-expression of cytochrome P450 CYP6CM1 is associated with high resistance to imidacloprid in the B and Q biotypes of Bemisia tabaci (Hemiptera: Aleyrodidae).</title>
        <authorList>
            <person name="Karunker I."/>
            <person name="Benting J."/>
            <person name="Lueke B."/>
            <person name="Ponge T."/>
            <person name="Nauen R."/>
            <person name="Roditakis E."/>
            <person name="Vontas J."/>
            <person name="Gorman K."/>
            <person name="Denholm I."/>
            <person name="Morin S."/>
        </authorList>
    </citation>
    <scope>NUCLEOTIDE SEQUENCE</scope>
</reference>
<dbReference type="PANTHER" id="PTHR24292">
    <property type="entry name" value="CYTOCHROME P450"/>
    <property type="match status" value="1"/>
</dbReference>
<dbReference type="Pfam" id="PF00067">
    <property type="entry name" value="p450"/>
    <property type="match status" value="1"/>
</dbReference>
<evidence type="ECO:0000256" key="6">
    <source>
        <dbReference type="ARBA" id="ARBA00022723"/>
    </source>
</evidence>
<evidence type="ECO:0000256" key="3">
    <source>
        <dbReference type="ARBA" id="ARBA00004406"/>
    </source>
</evidence>
<evidence type="ECO:0000313" key="18">
    <source>
        <dbReference type="Proteomes" id="UP001152759"/>
    </source>
</evidence>
<keyword evidence="12 15" id="KW-0472">Membrane</keyword>
<feature type="binding site" description="axial binding residue" evidence="13">
    <location>
        <position position="462"/>
    </location>
    <ligand>
        <name>heme</name>
        <dbReference type="ChEBI" id="CHEBI:30413"/>
    </ligand>
    <ligandPart>
        <name>Fe</name>
        <dbReference type="ChEBI" id="CHEBI:18248"/>
    </ligandPart>
</feature>
<evidence type="ECO:0000256" key="5">
    <source>
        <dbReference type="ARBA" id="ARBA00022617"/>
    </source>
</evidence>
<evidence type="ECO:0000313" key="16">
    <source>
        <dbReference type="EMBL" id="ACA51846.1"/>
    </source>
</evidence>
<dbReference type="GO" id="GO:0020037">
    <property type="term" value="F:heme binding"/>
    <property type="evidence" value="ECO:0007669"/>
    <property type="project" value="InterPro"/>
</dbReference>
<dbReference type="SMR" id="B3FQ59"/>
<dbReference type="GO" id="GO:0016705">
    <property type="term" value="F:oxidoreductase activity, acting on paired donors, with incorporation or reduction of molecular oxygen"/>
    <property type="evidence" value="ECO:0007669"/>
    <property type="project" value="InterPro"/>
</dbReference>
<evidence type="ECO:0000256" key="7">
    <source>
        <dbReference type="ARBA" id="ARBA00022824"/>
    </source>
</evidence>
<dbReference type="InterPro" id="IPR001128">
    <property type="entry name" value="Cyt_P450"/>
</dbReference>
<gene>
    <name evidence="17" type="ORF">BEMITA_LOCUS12332</name>
</gene>
<evidence type="ECO:0000256" key="8">
    <source>
        <dbReference type="ARBA" id="ARBA00022848"/>
    </source>
</evidence>
<evidence type="ECO:0000256" key="1">
    <source>
        <dbReference type="ARBA" id="ARBA00001971"/>
    </source>
</evidence>
<dbReference type="EMBL" id="OU963869">
    <property type="protein sequence ID" value="CAH0393984.1"/>
    <property type="molecule type" value="Genomic_DNA"/>
</dbReference>
<dbReference type="InterPro" id="IPR002401">
    <property type="entry name" value="Cyt_P450_E_grp-I"/>
</dbReference>
<protein>
    <submittedName>
        <fullName evidence="16">Cytochrome P450 YP6CM1vQ</fullName>
    </submittedName>
</protein>
<keyword evidence="15" id="KW-0812">Transmembrane</keyword>
<keyword evidence="10 13" id="KW-0408">Iron</keyword>
<dbReference type="Gene3D" id="1.10.630.10">
    <property type="entry name" value="Cytochrome P450"/>
    <property type="match status" value="1"/>
</dbReference>
<evidence type="ECO:0000256" key="14">
    <source>
        <dbReference type="RuleBase" id="RU000461"/>
    </source>
</evidence>
<dbReference type="PANTHER" id="PTHR24292:SF54">
    <property type="entry name" value="CYP9F3-RELATED"/>
    <property type="match status" value="1"/>
</dbReference>
<keyword evidence="9 14" id="KW-0560">Oxidoreductase</keyword>
<accession>B3FQ59</accession>
<comment type="cofactor">
    <cofactor evidence="1 13">
        <name>heme</name>
        <dbReference type="ChEBI" id="CHEBI:30413"/>
    </cofactor>
</comment>
<evidence type="ECO:0000256" key="10">
    <source>
        <dbReference type="ARBA" id="ARBA00023004"/>
    </source>
</evidence>
<dbReference type="SUPFAM" id="SSF48264">
    <property type="entry name" value="Cytochrome P450"/>
    <property type="match status" value="1"/>
</dbReference>
<keyword evidence="8" id="KW-0492">Microsome</keyword>
<evidence type="ECO:0000256" key="13">
    <source>
        <dbReference type="PIRSR" id="PIRSR602401-1"/>
    </source>
</evidence>
<dbReference type="GO" id="GO:0005506">
    <property type="term" value="F:iron ion binding"/>
    <property type="evidence" value="ECO:0007669"/>
    <property type="project" value="InterPro"/>
</dbReference>
<comment type="subcellular location">
    <subcellularLocation>
        <location evidence="3">Endoplasmic reticulum membrane</location>
        <topology evidence="3">Peripheral membrane protein</topology>
    </subcellularLocation>
    <subcellularLocation>
        <location evidence="2">Microsome membrane</location>
        <topology evidence="2">Peripheral membrane protein</topology>
    </subcellularLocation>
</comment>
<dbReference type="PROSITE" id="PS00086">
    <property type="entry name" value="CYTOCHROME_P450"/>
    <property type="match status" value="1"/>
</dbReference>
<keyword evidence="11 14" id="KW-0503">Monooxygenase</keyword>
<keyword evidence="15" id="KW-1133">Transmembrane helix</keyword>
<evidence type="ECO:0000256" key="15">
    <source>
        <dbReference type="SAM" id="Phobius"/>
    </source>
</evidence>
<dbReference type="GO" id="GO:0004497">
    <property type="term" value="F:monooxygenase activity"/>
    <property type="evidence" value="ECO:0007669"/>
    <property type="project" value="UniProtKB-KW"/>
</dbReference>
<dbReference type="GO" id="GO:0005789">
    <property type="term" value="C:endoplasmic reticulum membrane"/>
    <property type="evidence" value="ECO:0007669"/>
    <property type="project" value="UniProtKB-SubCell"/>
</dbReference>
<keyword evidence="5 13" id="KW-0349">Heme</keyword>